<evidence type="ECO:0000256" key="3">
    <source>
        <dbReference type="ARBA" id="ARBA00022448"/>
    </source>
</evidence>
<proteinExistence type="inferred from homology"/>
<dbReference type="InterPro" id="IPR000015">
    <property type="entry name" value="Fimb_usher"/>
</dbReference>
<evidence type="ECO:0000313" key="13">
    <source>
        <dbReference type="EMBL" id="SAL47564.1"/>
    </source>
</evidence>
<dbReference type="GO" id="GO:0015473">
    <property type="term" value="F:fimbrial usher porin activity"/>
    <property type="evidence" value="ECO:0007669"/>
    <property type="project" value="InterPro"/>
</dbReference>
<feature type="domain" description="PapC N-terminal" evidence="12">
    <location>
        <begin position="45"/>
        <end position="193"/>
    </location>
</feature>
<evidence type="ECO:0000256" key="1">
    <source>
        <dbReference type="ARBA" id="ARBA00004571"/>
    </source>
</evidence>
<dbReference type="Pfam" id="PF13954">
    <property type="entry name" value="PapC_N"/>
    <property type="match status" value="1"/>
</dbReference>
<dbReference type="SUPFAM" id="SSF141729">
    <property type="entry name" value="FimD N-terminal domain-like"/>
    <property type="match status" value="1"/>
</dbReference>
<evidence type="ECO:0000259" key="12">
    <source>
        <dbReference type="Pfam" id="PF13954"/>
    </source>
</evidence>
<keyword evidence="4" id="KW-1134">Transmembrane beta strand</keyword>
<evidence type="ECO:0000256" key="4">
    <source>
        <dbReference type="ARBA" id="ARBA00022452"/>
    </source>
</evidence>
<keyword evidence="8 9" id="KW-0998">Cell outer membrane</keyword>
<dbReference type="Gene3D" id="2.60.40.3110">
    <property type="match status" value="1"/>
</dbReference>
<gene>
    <name evidence="13" type="ORF">AWB70_03776</name>
</gene>
<evidence type="ECO:0000259" key="11">
    <source>
        <dbReference type="Pfam" id="PF13953"/>
    </source>
</evidence>
<evidence type="ECO:0000256" key="9">
    <source>
        <dbReference type="RuleBase" id="RU003884"/>
    </source>
</evidence>
<feature type="signal peptide" evidence="10">
    <location>
        <begin position="1"/>
        <end position="35"/>
    </location>
</feature>
<dbReference type="Gene3D" id="2.60.40.2610">
    <property type="entry name" value="Outer membrane usher protein FimD, plug domain"/>
    <property type="match status" value="1"/>
</dbReference>
<feature type="domain" description="PapC-like C-terminal" evidence="11">
    <location>
        <begin position="777"/>
        <end position="842"/>
    </location>
</feature>
<dbReference type="InterPro" id="IPR042186">
    <property type="entry name" value="FimD_plug_dom"/>
</dbReference>
<dbReference type="InterPro" id="IPR037224">
    <property type="entry name" value="PapC_N_sf"/>
</dbReference>
<feature type="chain" id="PRO_5011117104" evidence="10">
    <location>
        <begin position="36"/>
        <end position="860"/>
    </location>
</feature>
<dbReference type="Gene3D" id="2.60.40.2070">
    <property type="match status" value="1"/>
</dbReference>
<dbReference type="EMBL" id="FCNY02000009">
    <property type="protein sequence ID" value="SAL47564.1"/>
    <property type="molecule type" value="Genomic_DNA"/>
</dbReference>
<dbReference type="InterPro" id="IPR043142">
    <property type="entry name" value="PapC-like_C_sf"/>
</dbReference>
<reference evidence="14" key="1">
    <citation type="submission" date="2016-01" db="EMBL/GenBank/DDBJ databases">
        <authorList>
            <person name="Peeters C."/>
        </authorList>
    </citation>
    <scope>NUCLEOTIDE SEQUENCE [LARGE SCALE GENOMIC DNA]</scope>
</reference>
<dbReference type="Pfam" id="PF13953">
    <property type="entry name" value="PapC_C"/>
    <property type="match status" value="1"/>
</dbReference>
<comment type="subcellular location">
    <subcellularLocation>
        <location evidence="1 9">Cell outer membrane</location>
        <topology evidence="1 9">Multi-pass membrane protein</topology>
    </subcellularLocation>
</comment>
<organism evidence="13 14">
    <name type="scientific">Caballeronia cordobensis</name>
    <name type="common">Burkholderia cordobensis</name>
    <dbReference type="NCBI Taxonomy" id="1353886"/>
    <lineage>
        <taxon>Bacteria</taxon>
        <taxon>Pseudomonadati</taxon>
        <taxon>Pseudomonadota</taxon>
        <taxon>Betaproteobacteria</taxon>
        <taxon>Burkholderiales</taxon>
        <taxon>Burkholderiaceae</taxon>
        <taxon>Caballeronia</taxon>
    </lineage>
</organism>
<dbReference type="Proteomes" id="UP000054740">
    <property type="component" value="Unassembled WGS sequence"/>
</dbReference>
<dbReference type="GO" id="GO:0009297">
    <property type="term" value="P:pilus assembly"/>
    <property type="evidence" value="ECO:0007669"/>
    <property type="project" value="InterPro"/>
</dbReference>
<accession>A0A158HT62</accession>
<name>A0A158HT62_CABCO</name>
<dbReference type="InterPro" id="IPR018030">
    <property type="entry name" value="Fimbrial_membr_usher_CS"/>
</dbReference>
<dbReference type="PROSITE" id="PS01151">
    <property type="entry name" value="FIMBRIAL_USHER"/>
    <property type="match status" value="1"/>
</dbReference>
<protein>
    <submittedName>
        <fullName evidence="13">Fimbrial biogenesis outer membrane usher protein</fullName>
    </submittedName>
</protein>
<evidence type="ECO:0000256" key="6">
    <source>
        <dbReference type="ARBA" id="ARBA00022729"/>
    </source>
</evidence>
<dbReference type="AlphaFoldDB" id="A0A158HT62"/>
<evidence type="ECO:0000256" key="2">
    <source>
        <dbReference type="ARBA" id="ARBA00008064"/>
    </source>
</evidence>
<keyword evidence="5 9" id="KW-0812">Transmembrane</keyword>
<dbReference type="Pfam" id="PF00577">
    <property type="entry name" value="Usher"/>
    <property type="match status" value="1"/>
</dbReference>
<dbReference type="FunFam" id="2.60.40.3110:FF:000001">
    <property type="entry name" value="Putative fimbrial outer membrane usher"/>
    <property type="match status" value="1"/>
</dbReference>
<keyword evidence="7 9" id="KW-0472">Membrane</keyword>
<evidence type="ECO:0000256" key="10">
    <source>
        <dbReference type="SAM" id="SignalP"/>
    </source>
</evidence>
<dbReference type="Gene3D" id="3.10.20.410">
    <property type="match status" value="1"/>
</dbReference>
<keyword evidence="6 10" id="KW-0732">Signal</keyword>
<dbReference type="PANTHER" id="PTHR30451">
    <property type="entry name" value="OUTER MEMBRANE USHER PROTEIN"/>
    <property type="match status" value="1"/>
</dbReference>
<sequence length="860" mass="91745">MQYRSIHASGPRLRPISFVTLHAIAAMGASAHAWADAPQQYAAVEFNEQFLGSGGEKVDISRFNKGQVLLPGTFRADTYVNQNWKGKLNIELREEPAGSGVVRPCFTADLLERMGVDLRKLSPESAAKLADGNVVCASLSELIPDATATFDSGEQRLDLSVPQFSMLSSARGYVDPKYWDDGVPAATLQYNANVYHSTSGGIDTNSQYLGLIGGINAGPWRFRYQGNLTNNNRGGQHYQSVQTYVQRAFKDIKSQLTGGDTFTDGSLFDSFGVRGVTLGTDDRMYPESQRGYAPVVHGIANSNAKVQIRQNGNIIYETTVAPGPFEINDLYPTGYGGNLDVIVTEADGTQHVSSVPYAPAVNALRPGHTRYFATVGEYRDPNIGIHPFVSQFTVQHGVSNLVTLYGGVIAADMYFSGVVGAALNTKLGAFGLDATQSSASFKGIGTHNGMSFRLSYSRLIEPTNTNLAVAAYRYSTNGFLTLADAVGIRQTGDDSKSNPLVERAKNRIQFVINQTLGEGGKYGSLYAMGSLTSYWNRGNHDTQYQIGYNNSWKQITYGASMVRQFVLNTGRWDNRFMVNVSIPLGFGSHAPRSTTYYQHDTANGSNSVQQSITGTLGQDNAFSYGVNGNFNDGGHNGNSVASGGGNLSYMSPVALLTVNGSAGRNFSQVGAGVSGGVVAWRGGVAFTPSMSETVVVVDAKDAAGARVTNGSGLRVDPWGHAVVAGLQPYSNNEIEINPKGLPINIALKSTVQRTAPTAGAVVEMKFETENTGRPAVMRVTQADGNPIPFGAQVVDSSDNVVGVIAQGSRIIATGLKADSGALSVKWGEAVNQKCSVRYQLPELTKGGKPNSISIADGVCQ</sequence>
<keyword evidence="14" id="KW-1185">Reference proteome</keyword>
<evidence type="ECO:0000256" key="5">
    <source>
        <dbReference type="ARBA" id="ARBA00022692"/>
    </source>
</evidence>
<evidence type="ECO:0000256" key="7">
    <source>
        <dbReference type="ARBA" id="ARBA00023136"/>
    </source>
</evidence>
<evidence type="ECO:0000256" key="8">
    <source>
        <dbReference type="ARBA" id="ARBA00023237"/>
    </source>
</evidence>
<keyword evidence="9" id="KW-1029">Fimbrium biogenesis</keyword>
<dbReference type="PANTHER" id="PTHR30451:SF20">
    <property type="entry name" value="FIMBRIAE USHER"/>
    <property type="match status" value="1"/>
</dbReference>
<dbReference type="InterPro" id="IPR025949">
    <property type="entry name" value="PapC-like_C"/>
</dbReference>
<keyword evidence="3 9" id="KW-0813">Transport</keyword>
<dbReference type="InterPro" id="IPR025885">
    <property type="entry name" value="PapC_N"/>
</dbReference>
<dbReference type="GO" id="GO:0009279">
    <property type="term" value="C:cell outer membrane"/>
    <property type="evidence" value="ECO:0007669"/>
    <property type="project" value="UniProtKB-SubCell"/>
</dbReference>
<comment type="similarity">
    <text evidence="2 9">Belongs to the fimbrial export usher family.</text>
</comment>
<evidence type="ECO:0000313" key="14">
    <source>
        <dbReference type="Proteomes" id="UP000054740"/>
    </source>
</evidence>